<keyword evidence="3" id="KW-1185">Reference proteome</keyword>
<dbReference type="KEGG" id="celz:E5225_14105"/>
<feature type="transmembrane region" description="Helical" evidence="1">
    <location>
        <begin position="186"/>
        <end position="206"/>
    </location>
</feature>
<dbReference type="PANTHER" id="PTHR30354:SF25">
    <property type="entry name" value="INNER MEMBRANE PERMEASE YGBN"/>
    <property type="match status" value="1"/>
</dbReference>
<dbReference type="OrthoDB" id="4325159at2"/>
<feature type="transmembrane region" description="Helical" evidence="1">
    <location>
        <begin position="397"/>
        <end position="416"/>
    </location>
</feature>
<feature type="transmembrane region" description="Helical" evidence="1">
    <location>
        <begin position="275"/>
        <end position="296"/>
    </location>
</feature>
<dbReference type="PIRSF" id="PIRSF002746">
    <property type="entry name" value="Gluconate_transporter"/>
    <property type="match status" value="1"/>
</dbReference>
<dbReference type="NCBIfam" id="TIGR00791">
    <property type="entry name" value="gntP"/>
    <property type="match status" value="1"/>
</dbReference>
<dbReference type="RefSeq" id="WP_135972460.1">
    <property type="nucleotide sequence ID" value="NZ_CP039291.1"/>
</dbReference>
<dbReference type="GO" id="GO:0005886">
    <property type="term" value="C:plasma membrane"/>
    <property type="evidence" value="ECO:0007669"/>
    <property type="project" value="TreeGrafter"/>
</dbReference>
<reference evidence="2 3" key="1">
    <citation type="submission" date="2019-04" db="EMBL/GenBank/DDBJ databases">
        <title>Isolation and identification of Cellulomonas shaoxiangyii sp. Nov. isolated from feces of the Tibetan antelopes (Pantholops hodgsonii) in the Qinghai-Tibet plateau of China.</title>
        <authorList>
            <person name="Tian Z."/>
        </authorList>
    </citation>
    <scope>NUCLEOTIDE SEQUENCE [LARGE SCALE GENOMIC DNA]</scope>
    <source>
        <strain evidence="2 3">Z28</strain>
    </source>
</reference>
<dbReference type="InterPro" id="IPR003474">
    <property type="entry name" value="Glcn_transporter"/>
</dbReference>
<name>A0A4P7SJQ9_9CELL</name>
<dbReference type="Proteomes" id="UP000296469">
    <property type="component" value="Chromosome"/>
</dbReference>
<evidence type="ECO:0000313" key="3">
    <source>
        <dbReference type="Proteomes" id="UP000296469"/>
    </source>
</evidence>
<dbReference type="PANTHER" id="PTHR30354">
    <property type="entry name" value="GNT FAMILY GLUCONATE TRANSPORTER"/>
    <property type="match status" value="1"/>
</dbReference>
<sequence length="461" mass="47450">MPPEDWEQTLGAGPLLGIAAAAIALLLFLIIRLRLHAFLALILVSLVTAFATGVPAGSVVDVLTTGFGTTLGSVALLVGLGAMLGRMVETSGGAKVMADTLVRRFGERRAPLALGVASLIFGFPIFFDAGLVVMLPIVFAVARRLGGSVLTYGLPAAGAFSVMHVFVPPHPGPVAASELLGANPGLVVLLGLVVAIPTWYVTSYLFGLWAGRRWVLPVPELLGKTSDEEHPDRPPSFGTVLGVLLLPLLLIFVNTGLDTLGSAGVVDEDATWVQVARAIGSTPVALLVAVLVAAWVMGRRRGRDRTAVERLLESALGPVCSVILITGAGGMFGAVLRASGIGAALEDALGDLGLPIIVAGFLIATVLRIAQGSATVALITTAGLIEPAVASGGFSAVQLAAIVLAVAAGSVMTSHVNDSGFWLVGRFFGMDVRTTLKTWTVLETLIGLMGFAIALVFFAVG</sequence>
<keyword evidence="1" id="KW-0812">Transmembrane</keyword>
<accession>A0A4P7SJQ9</accession>
<feature type="transmembrane region" description="Helical" evidence="1">
    <location>
        <begin position="12"/>
        <end position="31"/>
    </location>
</feature>
<dbReference type="GO" id="GO:0015128">
    <property type="term" value="F:gluconate transmembrane transporter activity"/>
    <property type="evidence" value="ECO:0007669"/>
    <property type="project" value="InterPro"/>
</dbReference>
<evidence type="ECO:0000256" key="1">
    <source>
        <dbReference type="SAM" id="Phobius"/>
    </source>
</evidence>
<gene>
    <name evidence="2" type="ORF">E5225_14105</name>
</gene>
<dbReference type="EMBL" id="CP039291">
    <property type="protein sequence ID" value="QCB94519.1"/>
    <property type="molecule type" value="Genomic_DNA"/>
</dbReference>
<keyword evidence="1" id="KW-0472">Membrane</keyword>
<feature type="transmembrane region" description="Helical" evidence="1">
    <location>
        <begin position="38"/>
        <end position="60"/>
    </location>
</feature>
<keyword evidence="1" id="KW-1133">Transmembrane helix</keyword>
<feature type="transmembrane region" description="Helical" evidence="1">
    <location>
        <begin position="436"/>
        <end position="460"/>
    </location>
</feature>
<protein>
    <submittedName>
        <fullName evidence="2">GntP family permease</fullName>
    </submittedName>
</protein>
<proteinExistence type="predicted"/>
<organism evidence="2 3">
    <name type="scientific">Cellulomonas shaoxiangyii</name>
    <dbReference type="NCBI Taxonomy" id="2566013"/>
    <lineage>
        <taxon>Bacteria</taxon>
        <taxon>Bacillati</taxon>
        <taxon>Actinomycetota</taxon>
        <taxon>Actinomycetes</taxon>
        <taxon>Micrococcales</taxon>
        <taxon>Cellulomonadaceae</taxon>
        <taxon>Cellulomonas</taxon>
    </lineage>
</organism>
<feature type="transmembrane region" description="Helical" evidence="1">
    <location>
        <begin position="316"/>
        <end position="336"/>
    </location>
</feature>
<evidence type="ECO:0000313" key="2">
    <source>
        <dbReference type="EMBL" id="QCB94519.1"/>
    </source>
</evidence>
<dbReference type="Pfam" id="PF02447">
    <property type="entry name" value="GntP_permease"/>
    <property type="match status" value="1"/>
</dbReference>
<feature type="transmembrane region" description="Helical" evidence="1">
    <location>
        <begin position="237"/>
        <end position="255"/>
    </location>
</feature>
<dbReference type="AlphaFoldDB" id="A0A4P7SJQ9"/>
<feature type="transmembrane region" description="Helical" evidence="1">
    <location>
        <begin position="112"/>
        <end position="142"/>
    </location>
</feature>
<feature type="transmembrane region" description="Helical" evidence="1">
    <location>
        <begin position="356"/>
        <end position="385"/>
    </location>
</feature>